<protein>
    <recommendedName>
        <fullName evidence="10">Fluoride-specific ion channel</fullName>
    </recommendedName>
</protein>
<dbReference type="PANTHER" id="PTHR28259:SF1">
    <property type="entry name" value="FLUORIDE EXPORT PROTEIN 1-RELATED"/>
    <property type="match status" value="1"/>
</dbReference>
<evidence type="ECO:0000256" key="4">
    <source>
        <dbReference type="ARBA" id="ARBA00022989"/>
    </source>
</evidence>
<evidence type="ECO:0000256" key="5">
    <source>
        <dbReference type="ARBA" id="ARBA00023136"/>
    </source>
</evidence>
<keyword evidence="5 10" id="KW-0472">Membrane</keyword>
<organism evidence="11 12">
    <name type="scientific">Oenococcus alcoholitolerans</name>
    <dbReference type="NCBI Taxonomy" id="931074"/>
    <lineage>
        <taxon>Bacteria</taxon>
        <taxon>Bacillati</taxon>
        <taxon>Bacillota</taxon>
        <taxon>Bacilli</taxon>
        <taxon>Lactobacillales</taxon>
        <taxon>Lactobacillaceae</taxon>
        <taxon>Oenococcus</taxon>
    </lineage>
</organism>
<comment type="function">
    <text evidence="9">Fluoride-specific ion channel. Important for reducing fluoride concentration in the cell, thus reducing its toxicity.</text>
</comment>
<feature type="transmembrane region" description="Helical" evidence="10">
    <location>
        <begin position="60"/>
        <end position="82"/>
    </location>
</feature>
<evidence type="ECO:0000256" key="3">
    <source>
        <dbReference type="ARBA" id="ARBA00022692"/>
    </source>
</evidence>
<keyword evidence="6" id="KW-0813">Transport</keyword>
<evidence type="ECO:0000256" key="8">
    <source>
        <dbReference type="ARBA" id="ARBA00035585"/>
    </source>
</evidence>
<comment type="catalytic activity">
    <reaction evidence="8">
        <text>fluoride(in) = fluoride(out)</text>
        <dbReference type="Rhea" id="RHEA:76159"/>
        <dbReference type="ChEBI" id="CHEBI:17051"/>
    </reaction>
    <physiologicalReaction direction="left-to-right" evidence="8">
        <dbReference type="Rhea" id="RHEA:76160"/>
    </physiologicalReaction>
</comment>
<dbReference type="InterPro" id="IPR003691">
    <property type="entry name" value="FluC"/>
</dbReference>
<name>A0ABR4XRB8_9LACO</name>
<dbReference type="Pfam" id="PF02537">
    <property type="entry name" value="CRCB"/>
    <property type="match status" value="1"/>
</dbReference>
<keyword evidence="4 10" id="KW-1133">Transmembrane helix</keyword>
<keyword evidence="12" id="KW-1185">Reference proteome</keyword>
<dbReference type="Proteomes" id="UP000030023">
    <property type="component" value="Unassembled WGS sequence"/>
</dbReference>
<gene>
    <name evidence="11" type="ORF">Q757_03525</name>
</gene>
<evidence type="ECO:0000313" key="12">
    <source>
        <dbReference type="Proteomes" id="UP000030023"/>
    </source>
</evidence>
<evidence type="ECO:0000256" key="10">
    <source>
        <dbReference type="RuleBase" id="RU004340"/>
    </source>
</evidence>
<evidence type="ECO:0000256" key="2">
    <source>
        <dbReference type="ARBA" id="ARBA00022475"/>
    </source>
</evidence>
<keyword evidence="2 10" id="KW-1003">Cell membrane</keyword>
<keyword evidence="6" id="KW-0407">Ion channel</keyword>
<evidence type="ECO:0000313" key="11">
    <source>
        <dbReference type="EMBL" id="KGO32020.1"/>
    </source>
</evidence>
<keyword evidence="3 10" id="KW-0812">Transmembrane</keyword>
<feature type="transmembrane region" description="Helical" evidence="10">
    <location>
        <begin position="6"/>
        <end position="23"/>
    </location>
</feature>
<comment type="similarity">
    <text evidence="7 10">Belongs to the fluoride channel Fluc/FEX (TC 1.A.43) family.</text>
</comment>
<proteinExistence type="inferred from homology"/>
<dbReference type="PANTHER" id="PTHR28259">
    <property type="entry name" value="FLUORIDE EXPORT PROTEIN 1-RELATED"/>
    <property type="match status" value="1"/>
</dbReference>
<comment type="subcellular location">
    <subcellularLocation>
        <location evidence="1">Cell membrane</location>
        <topology evidence="1">Multi-pass membrane protein</topology>
    </subcellularLocation>
</comment>
<reference evidence="11 12" key="1">
    <citation type="journal article" date="2014" name="Antonie Van Leeuwenhoek">
        <title>Oenococcus alcoholitolerans sp. nov., a lactic acid bacteria isolated from cachaca and ethanol fermentation processes.</title>
        <authorList>
            <person name="Badotti F."/>
            <person name="Moreira A.P."/>
            <person name="Tonon L.A."/>
            <person name="de Lucena B.T."/>
            <person name="Gomes Fde C."/>
            <person name="Kruger R."/>
            <person name="Thompson C.C."/>
            <person name="de Morais M.A.Jr."/>
            <person name="Rosa C.A."/>
            <person name="Thompson F.L."/>
        </authorList>
    </citation>
    <scope>NUCLEOTIDE SEQUENCE [LARGE SCALE GENOMIC DNA]</scope>
    <source>
        <strain evidence="11 12">UFRJ-M7.2.18</strain>
    </source>
</reference>
<evidence type="ECO:0000256" key="1">
    <source>
        <dbReference type="ARBA" id="ARBA00004651"/>
    </source>
</evidence>
<dbReference type="EMBL" id="AXCV01000122">
    <property type="protein sequence ID" value="KGO32020.1"/>
    <property type="molecule type" value="Genomic_DNA"/>
</dbReference>
<comment type="caution">
    <text evidence="11">The sequence shown here is derived from an EMBL/GenBank/DDBJ whole genome shotgun (WGS) entry which is preliminary data.</text>
</comment>
<sequence length="96" mass="10666">MLLELVFISALGSAVGAEARYFIARKALFKNIFDFSLATLFINIFGSFCLGIVISLHLTLFWQTFLGSGIVGGFTTFSTFILETVNLFQRKTSLIQ</sequence>
<keyword evidence="6" id="KW-0406">Ion transport</keyword>
<accession>A0ABR4XRB8</accession>
<evidence type="ECO:0000256" key="7">
    <source>
        <dbReference type="ARBA" id="ARBA00035120"/>
    </source>
</evidence>
<evidence type="ECO:0000256" key="6">
    <source>
        <dbReference type="ARBA" id="ARBA00023303"/>
    </source>
</evidence>
<evidence type="ECO:0000256" key="9">
    <source>
        <dbReference type="ARBA" id="ARBA00049940"/>
    </source>
</evidence>
<feature type="transmembrane region" description="Helical" evidence="10">
    <location>
        <begin position="35"/>
        <end position="54"/>
    </location>
</feature>